<evidence type="ECO:0000259" key="2">
    <source>
        <dbReference type="Pfam" id="PF13963"/>
    </source>
</evidence>
<feature type="region of interest" description="Disordered" evidence="1">
    <location>
        <begin position="750"/>
        <end position="923"/>
    </location>
</feature>
<feature type="region of interest" description="Disordered" evidence="1">
    <location>
        <begin position="595"/>
        <end position="733"/>
    </location>
</feature>
<organism evidence="3 4">
    <name type="scientific">Chenopodium quinoa</name>
    <name type="common">Quinoa</name>
    <dbReference type="NCBI Taxonomy" id="63459"/>
    <lineage>
        <taxon>Eukaryota</taxon>
        <taxon>Viridiplantae</taxon>
        <taxon>Streptophyta</taxon>
        <taxon>Embryophyta</taxon>
        <taxon>Tracheophyta</taxon>
        <taxon>Spermatophyta</taxon>
        <taxon>Magnoliopsida</taxon>
        <taxon>eudicotyledons</taxon>
        <taxon>Gunneridae</taxon>
        <taxon>Pentapetalae</taxon>
        <taxon>Caryophyllales</taxon>
        <taxon>Chenopodiaceae</taxon>
        <taxon>Chenopodioideae</taxon>
        <taxon>Atripliceae</taxon>
        <taxon>Chenopodium</taxon>
    </lineage>
</organism>
<evidence type="ECO:0000313" key="3">
    <source>
        <dbReference type="EnsemblPlants" id="AUR62041533-RA:cds"/>
    </source>
</evidence>
<dbReference type="PANTHER" id="PTHR10775:SF182">
    <property type="entry name" value="TRANSPOSON, EN_SPM-LIKE, TRANSPOSASE-ASSOCIATED DOMAIN PROTEIN-RELATED"/>
    <property type="match status" value="1"/>
</dbReference>
<feature type="compositionally biased region" description="Basic and acidic residues" evidence="1">
    <location>
        <begin position="835"/>
        <end position="852"/>
    </location>
</feature>
<proteinExistence type="predicted"/>
<name>A0A803N725_CHEQI</name>
<feature type="compositionally biased region" description="Acidic residues" evidence="1">
    <location>
        <begin position="640"/>
        <end position="654"/>
    </location>
</feature>
<dbReference type="EnsemblPlants" id="AUR62041533-RA">
    <property type="protein sequence ID" value="AUR62041533-RA:cds"/>
    <property type="gene ID" value="AUR62041533"/>
</dbReference>
<dbReference type="PANTHER" id="PTHR10775">
    <property type="entry name" value="OS08G0208400 PROTEIN"/>
    <property type="match status" value="1"/>
</dbReference>
<feature type="compositionally biased region" description="Basic residues" evidence="1">
    <location>
        <begin position="692"/>
        <end position="704"/>
    </location>
</feature>
<feature type="domain" description="Transposase-associated" evidence="2">
    <location>
        <begin position="6"/>
        <end position="84"/>
    </location>
</feature>
<reference evidence="3" key="2">
    <citation type="submission" date="2021-03" db="UniProtKB">
        <authorList>
            <consortium name="EnsemblPlants"/>
        </authorList>
    </citation>
    <scope>IDENTIFICATION</scope>
</reference>
<dbReference type="Proteomes" id="UP000596660">
    <property type="component" value="Unplaced"/>
</dbReference>
<dbReference type="AlphaFoldDB" id="A0A803N725"/>
<feature type="compositionally biased region" description="Basic and acidic residues" evidence="1">
    <location>
        <begin position="871"/>
        <end position="893"/>
    </location>
</feature>
<feature type="region of interest" description="Disordered" evidence="1">
    <location>
        <begin position="445"/>
        <end position="549"/>
    </location>
</feature>
<feature type="compositionally biased region" description="Basic and acidic residues" evidence="1">
    <location>
        <begin position="705"/>
        <end position="717"/>
    </location>
</feature>
<feature type="compositionally biased region" description="Basic and acidic residues" evidence="1">
    <location>
        <begin position="806"/>
        <end position="818"/>
    </location>
</feature>
<feature type="compositionally biased region" description="Low complexity" evidence="1">
    <location>
        <begin position="676"/>
        <end position="691"/>
    </location>
</feature>
<evidence type="ECO:0000313" key="4">
    <source>
        <dbReference type="Proteomes" id="UP000596660"/>
    </source>
</evidence>
<protein>
    <recommendedName>
        <fullName evidence="2">Transposase-associated domain-containing protein</fullName>
    </recommendedName>
</protein>
<feature type="compositionally biased region" description="Polar residues" evidence="1">
    <location>
        <begin position="856"/>
        <end position="870"/>
    </location>
</feature>
<feature type="compositionally biased region" description="Acidic residues" evidence="1">
    <location>
        <begin position="524"/>
        <end position="535"/>
    </location>
</feature>
<sequence>MANINKYWIDAPHSSEEYIKGVENFLDFAFLNSTTDTEEDDEPDILCPCMKCVNRFWFPREEVFNHLIANRFNKRYKVWNFHGEGITTGSSSRGDENQCDNQNILDNMDEMINDIFRDVIGGSSSEAEELRKGPDESAKKFYKLLRDAREQFYPGCKNFSALSYTVRLYLLKCLNGWSNSSFDKFMKLQCDAFPFAKLPTSFHHAKKMVKNLGLNYKRIDACPNDCMLYWKERANDKSFHVCKASRWKLNEKQKEEGALPDEEVPAKVLRYFPLKPRLQSEKDLFCSVIKGAKFPDGCASNISRCVQSNERKFAGYKSHDAHFMLHYLLQIAVKNVLPKQVESTLIRLGSFFRGVKKKNKGKKVSLDEDTLMKAHRYVLFNCDEINDYISEHQDFVNRQRSQGRRVKQSRWERAQEHSHDIGAWFKDCVREENVSKEIKALSQGPDYTKKKTTEEEAKTDHLQQEKAGSELVNTGNQSPKKDTREVEQLQPKKDAAGNQSTEDEPPKEATAKDQPTQQVKAIAEDEPPAEEEPPKEDEPPAAVEETHSYIMQKKKLKVSTQGILKKLTKNWKNAPVSKVIAAKKAPATIVDTAGKATAAEMAPSTTTEKSSTAEKSHAASSANAQQKAPAEIKKILLGGEEIDIEDETEEELERQEELQRDEELTRILRGIKPVEELNLSQKSEESSQNSKQPRRKMVARKNQKKKELEENQKKQEYEQSPTRRTSKSRDVKLPGISAIATAAAAIAENLPAATTPKKPGRPRAATAVAEKPVEKTGRTRAAVIGKAGQKEDEEQEEVPATSSAPAEKKILKKVEQKGGQKRPSASAKGPLKKTKIIEEQSKEENEEDDKKAQINVAATTSTTTDANVSSKPEEASDSKVGDPKTPTENREAAGDISTILKSPACSSMEDILDKSNKKGGSMG</sequence>
<dbReference type="Gramene" id="AUR62041533-RA">
    <property type="protein sequence ID" value="AUR62041533-RA:cds"/>
    <property type="gene ID" value="AUR62041533"/>
</dbReference>
<reference evidence="3" key="1">
    <citation type="journal article" date="2017" name="Nature">
        <title>The genome of Chenopodium quinoa.</title>
        <authorList>
            <person name="Jarvis D.E."/>
            <person name="Ho Y.S."/>
            <person name="Lightfoot D.J."/>
            <person name="Schmoeckel S.M."/>
            <person name="Li B."/>
            <person name="Borm T.J.A."/>
            <person name="Ohyanagi H."/>
            <person name="Mineta K."/>
            <person name="Michell C.T."/>
            <person name="Saber N."/>
            <person name="Kharbatia N.M."/>
            <person name="Rupper R.R."/>
            <person name="Sharp A.R."/>
            <person name="Dally N."/>
            <person name="Boughton B.A."/>
            <person name="Woo Y.H."/>
            <person name="Gao G."/>
            <person name="Schijlen E.G.W.M."/>
            <person name="Guo X."/>
            <person name="Momin A.A."/>
            <person name="Negrao S."/>
            <person name="Al-Babili S."/>
            <person name="Gehring C."/>
            <person name="Roessner U."/>
            <person name="Jung C."/>
            <person name="Murphy K."/>
            <person name="Arold S.T."/>
            <person name="Gojobori T."/>
            <person name="van der Linden C.G."/>
            <person name="van Loo E.N."/>
            <person name="Jellen E.N."/>
            <person name="Maughan P.J."/>
            <person name="Tester M."/>
        </authorList>
    </citation>
    <scope>NUCLEOTIDE SEQUENCE [LARGE SCALE GENOMIC DNA]</scope>
    <source>
        <strain evidence="3">cv. PI 614886</strain>
    </source>
</reference>
<feature type="compositionally biased region" description="Basic and acidic residues" evidence="1">
    <location>
        <begin position="447"/>
        <end position="468"/>
    </location>
</feature>
<evidence type="ECO:0000256" key="1">
    <source>
        <dbReference type="SAM" id="MobiDB-lite"/>
    </source>
</evidence>
<dbReference type="Pfam" id="PF13963">
    <property type="entry name" value="Transpos_assoc"/>
    <property type="match status" value="1"/>
</dbReference>
<accession>A0A803N725</accession>
<keyword evidence="4" id="KW-1185">Reference proteome</keyword>
<dbReference type="InterPro" id="IPR029480">
    <property type="entry name" value="Transpos_assoc"/>
</dbReference>
<feature type="compositionally biased region" description="Basic and acidic residues" evidence="1">
    <location>
        <begin position="655"/>
        <end position="666"/>
    </location>
</feature>
<feature type="compositionally biased region" description="Basic and acidic residues" evidence="1">
    <location>
        <begin position="479"/>
        <end position="495"/>
    </location>
</feature>